<gene>
    <name evidence="6" type="ORF">NADFUDRAFT_49286</name>
</gene>
<dbReference type="PANTHER" id="PTHR13242:SF0">
    <property type="entry name" value="EUKARYOTIC TRANSLATION INITIATION FACTOR 3 SUBUNIT L"/>
    <property type="match status" value="1"/>
</dbReference>
<dbReference type="EMBL" id="KV454406">
    <property type="protein sequence ID" value="ODQ68646.1"/>
    <property type="molecule type" value="Genomic_DNA"/>
</dbReference>
<proteinExistence type="inferred from homology"/>
<sequence>MDHESFNEYDDVNIPIESDESLAVGNVVYDEAQLARQQEDYQKQIQQAETTAVPEVVRQFLLYFQKCFNEGNAYELHGCYETSFQKLTEKFYKTSRWPHPISVVAPLVNNDETFVLFYTEVYYRHVYARFQPTLEERSLSYSNYCNLFNFILNSDNALNLEIPTNWVWDIIDEFIYQFNSFSLYRTKVLKKESHETEKAWLKDHDKVWDTYSVLNVLYSLCGKTKIYEQLRAQKNGQDSTEVAGEYGSRNLFKNFGYFCIIGLLRVHTILGDYHLALKTLEGVELNKRSPFARFPSAHFTTYYYVGFCYLMCRRYADAVKSFSHILLYIARTKNINRSVQFDMVNKRSDQMYALLAISVALSPTRLDDIVNTGLRERYGDQLSKLQRGGPESYPVFEELFLKSAPRFIFPYTIDFESTKLNSDATKHHLDIFMVEVKNTTFAFNLKSYLNLYSTMDLGKLAGFLEKDPEELRSALVALKVKNRQLVRKDGELLEGEYVNVSELDISLENDLIHIAEAKDNRKFADWFIRNTLKNYAVQEAIANPEKESDNVNKNKKRANKENKEVAAEKK</sequence>
<evidence type="ECO:0000256" key="1">
    <source>
        <dbReference type="ARBA" id="ARBA00022490"/>
    </source>
</evidence>
<evidence type="ECO:0000313" key="6">
    <source>
        <dbReference type="EMBL" id="ODQ68646.1"/>
    </source>
</evidence>
<reference evidence="6 7" key="1">
    <citation type="journal article" date="2016" name="Proc. Natl. Acad. Sci. U.S.A.">
        <title>Comparative genomics of biotechnologically important yeasts.</title>
        <authorList>
            <person name="Riley R."/>
            <person name="Haridas S."/>
            <person name="Wolfe K.H."/>
            <person name="Lopes M.R."/>
            <person name="Hittinger C.T."/>
            <person name="Goeker M."/>
            <person name="Salamov A.A."/>
            <person name="Wisecaver J.H."/>
            <person name="Long T.M."/>
            <person name="Calvey C.H."/>
            <person name="Aerts A.L."/>
            <person name="Barry K.W."/>
            <person name="Choi C."/>
            <person name="Clum A."/>
            <person name="Coughlan A.Y."/>
            <person name="Deshpande S."/>
            <person name="Douglass A.P."/>
            <person name="Hanson S.J."/>
            <person name="Klenk H.-P."/>
            <person name="LaButti K.M."/>
            <person name="Lapidus A."/>
            <person name="Lindquist E.A."/>
            <person name="Lipzen A.M."/>
            <person name="Meier-Kolthoff J.P."/>
            <person name="Ohm R.A."/>
            <person name="Otillar R.P."/>
            <person name="Pangilinan J.L."/>
            <person name="Peng Y."/>
            <person name="Rokas A."/>
            <person name="Rosa C.A."/>
            <person name="Scheuner C."/>
            <person name="Sibirny A.A."/>
            <person name="Slot J.C."/>
            <person name="Stielow J.B."/>
            <person name="Sun H."/>
            <person name="Kurtzman C.P."/>
            <person name="Blackwell M."/>
            <person name="Grigoriev I.V."/>
            <person name="Jeffries T.W."/>
        </authorList>
    </citation>
    <scope>NUCLEOTIDE SEQUENCE [LARGE SCALE GENOMIC DNA]</scope>
    <source>
        <strain evidence="6 7">DSM 6958</strain>
    </source>
</reference>
<comment type="subunit">
    <text evidence="4">Component of the eukaryotic translation initiation factor 3 (eIF-3) complex.</text>
</comment>
<dbReference type="GO" id="GO:0033290">
    <property type="term" value="C:eukaryotic 48S preinitiation complex"/>
    <property type="evidence" value="ECO:0007669"/>
    <property type="project" value="UniProtKB-UniRule"/>
</dbReference>
<keyword evidence="7" id="KW-1185">Reference proteome</keyword>
<dbReference type="GO" id="GO:0003743">
    <property type="term" value="F:translation initiation factor activity"/>
    <property type="evidence" value="ECO:0007669"/>
    <property type="project" value="UniProtKB-UniRule"/>
</dbReference>
<dbReference type="STRING" id="857566.A0A1E3PT86"/>
<evidence type="ECO:0000256" key="5">
    <source>
        <dbReference type="SAM" id="MobiDB-lite"/>
    </source>
</evidence>
<accession>A0A1E3PT86</accession>
<protein>
    <recommendedName>
        <fullName evidence="4">Eukaryotic translation initiation factor 3 subunit L</fullName>
        <shortName evidence="4">eIF3l</shortName>
    </recommendedName>
</protein>
<dbReference type="GO" id="GO:0001732">
    <property type="term" value="P:formation of cytoplasmic translation initiation complex"/>
    <property type="evidence" value="ECO:0007669"/>
    <property type="project" value="UniProtKB-UniRule"/>
</dbReference>
<feature type="compositionally biased region" description="Basic and acidic residues" evidence="5">
    <location>
        <begin position="559"/>
        <end position="570"/>
    </location>
</feature>
<keyword evidence="3 4" id="KW-0648">Protein biosynthesis</keyword>
<keyword evidence="2 4" id="KW-0396">Initiation factor</keyword>
<dbReference type="GO" id="GO:0016282">
    <property type="term" value="C:eukaryotic 43S preinitiation complex"/>
    <property type="evidence" value="ECO:0007669"/>
    <property type="project" value="UniProtKB-UniRule"/>
</dbReference>
<name>A0A1E3PT86_9ASCO</name>
<dbReference type="GO" id="GO:0005852">
    <property type="term" value="C:eukaryotic translation initiation factor 3 complex"/>
    <property type="evidence" value="ECO:0007669"/>
    <property type="project" value="UniProtKB-UniRule"/>
</dbReference>
<dbReference type="Proteomes" id="UP000095009">
    <property type="component" value="Unassembled WGS sequence"/>
</dbReference>
<dbReference type="OrthoDB" id="15082at2759"/>
<dbReference type="HAMAP" id="MF_03011">
    <property type="entry name" value="eIF3l"/>
    <property type="match status" value="1"/>
</dbReference>
<feature type="region of interest" description="Disordered" evidence="5">
    <location>
        <begin position="544"/>
        <end position="570"/>
    </location>
</feature>
<dbReference type="PANTHER" id="PTHR13242">
    <property type="entry name" value="EUKARYOTIC TRANSLATION INITIATION FACTOR 3"/>
    <property type="match status" value="1"/>
</dbReference>
<dbReference type="Pfam" id="PF10255">
    <property type="entry name" value="Paf67"/>
    <property type="match status" value="1"/>
</dbReference>
<organism evidence="6 7">
    <name type="scientific">Nadsonia fulvescens var. elongata DSM 6958</name>
    <dbReference type="NCBI Taxonomy" id="857566"/>
    <lineage>
        <taxon>Eukaryota</taxon>
        <taxon>Fungi</taxon>
        <taxon>Dikarya</taxon>
        <taxon>Ascomycota</taxon>
        <taxon>Saccharomycotina</taxon>
        <taxon>Dipodascomycetes</taxon>
        <taxon>Dipodascales</taxon>
        <taxon>Dipodascales incertae sedis</taxon>
        <taxon>Nadsonia</taxon>
    </lineage>
</organism>
<comment type="similarity">
    <text evidence="4">Belongs to the eIF-3 subunit L family.</text>
</comment>
<dbReference type="InterPro" id="IPR019382">
    <property type="entry name" value="eIF3l"/>
</dbReference>
<evidence type="ECO:0000256" key="4">
    <source>
        <dbReference type="HAMAP-Rule" id="MF_03011"/>
    </source>
</evidence>
<keyword evidence="1 4" id="KW-0963">Cytoplasm</keyword>
<evidence type="ECO:0000256" key="3">
    <source>
        <dbReference type="ARBA" id="ARBA00022917"/>
    </source>
</evidence>
<dbReference type="AlphaFoldDB" id="A0A1E3PT86"/>
<evidence type="ECO:0000256" key="2">
    <source>
        <dbReference type="ARBA" id="ARBA00022540"/>
    </source>
</evidence>
<comment type="function">
    <text evidence="4">Component of the eukaryotic translation initiation factor 3 (eIF-3) complex, which is involved in protein synthesis of a specialized repertoire of mRNAs and, together with other initiation factors, stimulates binding of mRNA and methionyl-tRNAi to the 40S ribosome. The eIF-3 complex specifically targets and initiates translation of a subset of mRNAs involved in cell proliferation.</text>
</comment>
<evidence type="ECO:0000313" key="7">
    <source>
        <dbReference type="Proteomes" id="UP000095009"/>
    </source>
</evidence>
<comment type="subcellular location">
    <subcellularLocation>
        <location evidence="4">Cytoplasm</location>
    </subcellularLocation>
</comment>